<dbReference type="Proteomes" id="UP001060104">
    <property type="component" value="Plasmid unnamed2"/>
</dbReference>
<feature type="compositionally biased region" description="Low complexity" evidence="1">
    <location>
        <begin position="89"/>
        <end position="100"/>
    </location>
</feature>
<proteinExistence type="predicted"/>
<feature type="region of interest" description="Disordered" evidence="1">
    <location>
        <begin position="63"/>
        <end position="118"/>
    </location>
</feature>
<evidence type="ECO:0000256" key="1">
    <source>
        <dbReference type="SAM" id="MobiDB-lite"/>
    </source>
</evidence>
<feature type="transmembrane region" description="Helical" evidence="2">
    <location>
        <begin position="6"/>
        <end position="26"/>
    </location>
</feature>
<protein>
    <submittedName>
        <fullName evidence="3">Uncharacterized protein</fullName>
    </submittedName>
</protein>
<gene>
    <name evidence="3" type="ORF">NXY30_29365</name>
</gene>
<evidence type="ECO:0000256" key="2">
    <source>
        <dbReference type="SAM" id="Phobius"/>
    </source>
</evidence>
<accession>A0ABY5TIN2</accession>
<organism evidence="3 4">
    <name type="scientific">Bacteroides faecis</name>
    <dbReference type="NCBI Taxonomy" id="674529"/>
    <lineage>
        <taxon>Bacteria</taxon>
        <taxon>Pseudomonadati</taxon>
        <taxon>Bacteroidota</taxon>
        <taxon>Bacteroidia</taxon>
        <taxon>Bacteroidales</taxon>
        <taxon>Bacteroidaceae</taxon>
        <taxon>Bacteroides</taxon>
    </lineage>
</organism>
<dbReference type="EMBL" id="CP103143">
    <property type="protein sequence ID" value="UVQ77611.1"/>
    <property type="molecule type" value="Genomic_DNA"/>
</dbReference>
<keyword evidence="2" id="KW-0812">Transmembrane</keyword>
<sequence>MTFSTFLIVLIVAYAIYYGIIIFLDLSKKNISEEKEQNYSNIEIDEDEFKAVDASKIYAETIGKTPPVQAEDVAEEPKDESSIMNGAQSETVSVSDSSESSPEDDNPEMSDMETAKQISAVTNHGGLSVLDIKAMLRESANPLAENAEKYKPIF</sequence>
<name>A0ABY5TIN2_9BACE</name>
<keyword evidence="4" id="KW-1185">Reference proteome</keyword>
<keyword evidence="2" id="KW-0472">Membrane</keyword>
<keyword evidence="3" id="KW-0614">Plasmid</keyword>
<evidence type="ECO:0000313" key="3">
    <source>
        <dbReference type="EMBL" id="UVQ77611.1"/>
    </source>
</evidence>
<feature type="compositionally biased region" description="Acidic residues" evidence="1">
    <location>
        <begin position="101"/>
        <end position="111"/>
    </location>
</feature>
<keyword evidence="2" id="KW-1133">Transmembrane helix</keyword>
<evidence type="ECO:0000313" key="4">
    <source>
        <dbReference type="Proteomes" id="UP001060104"/>
    </source>
</evidence>
<reference evidence="3" key="1">
    <citation type="submission" date="2022-08" db="EMBL/GenBank/DDBJ databases">
        <title>Genome Sequencing of Bacteroides fragilis Group Isolates with Nanopore Technology.</title>
        <authorList>
            <person name="Tisza M.J."/>
            <person name="Smith D."/>
            <person name="Dekker J.P."/>
        </authorList>
    </citation>
    <scope>NUCLEOTIDE SEQUENCE</scope>
    <source>
        <strain evidence="3">BFG-527</strain>
        <plasmid evidence="3">unnamed2</plasmid>
    </source>
</reference>
<geneLocation type="plasmid" evidence="3 4">
    <name>unnamed2</name>
</geneLocation>
<dbReference type="RefSeq" id="WP_138273584.1">
    <property type="nucleotide sequence ID" value="NZ_CP103143.1"/>
</dbReference>